<feature type="transmembrane region" description="Helical" evidence="7">
    <location>
        <begin position="21"/>
        <end position="45"/>
    </location>
</feature>
<feature type="transmembrane region" description="Helical" evidence="7">
    <location>
        <begin position="372"/>
        <end position="391"/>
    </location>
</feature>
<accession>A0A955RRN5</accession>
<keyword evidence="3 7" id="KW-0812">Transmembrane</keyword>
<evidence type="ECO:0000313" key="10">
    <source>
        <dbReference type="EMBL" id="MCA9391720.1"/>
    </source>
</evidence>
<dbReference type="GO" id="GO:0005886">
    <property type="term" value="C:plasma membrane"/>
    <property type="evidence" value="ECO:0007669"/>
    <property type="project" value="UniProtKB-SubCell"/>
</dbReference>
<feature type="domain" description="MacB-like periplasmic core" evidence="9">
    <location>
        <begin position="22"/>
        <end position="248"/>
    </location>
</feature>
<evidence type="ECO:0000256" key="1">
    <source>
        <dbReference type="ARBA" id="ARBA00004651"/>
    </source>
</evidence>
<organism evidence="10 11">
    <name type="scientific">candidate division WWE3 bacterium</name>
    <dbReference type="NCBI Taxonomy" id="2053526"/>
    <lineage>
        <taxon>Bacteria</taxon>
        <taxon>Katanobacteria</taxon>
    </lineage>
</organism>
<evidence type="ECO:0000313" key="11">
    <source>
        <dbReference type="Proteomes" id="UP000751518"/>
    </source>
</evidence>
<feature type="transmembrane region" description="Helical" evidence="7">
    <location>
        <begin position="321"/>
        <end position="352"/>
    </location>
</feature>
<dbReference type="AlphaFoldDB" id="A0A955RRN5"/>
<reference evidence="10" key="2">
    <citation type="journal article" date="2021" name="Microbiome">
        <title>Successional dynamics and alternative stable states in a saline activated sludge microbial community over 9 years.</title>
        <authorList>
            <person name="Wang Y."/>
            <person name="Ye J."/>
            <person name="Ju F."/>
            <person name="Liu L."/>
            <person name="Boyd J.A."/>
            <person name="Deng Y."/>
            <person name="Parks D.H."/>
            <person name="Jiang X."/>
            <person name="Yin X."/>
            <person name="Woodcroft B.J."/>
            <person name="Tyson G.W."/>
            <person name="Hugenholtz P."/>
            <person name="Polz M.F."/>
            <person name="Zhang T."/>
        </authorList>
    </citation>
    <scope>NUCLEOTIDE SEQUENCE</scope>
    <source>
        <strain evidence="10">HKST-UBA03</strain>
    </source>
</reference>
<comment type="caution">
    <text evidence="10">The sequence shown here is derived from an EMBL/GenBank/DDBJ whole genome shotgun (WGS) entry which is preliminary data.</text>
</comment>
<sequence length="408" mass="44373">MNISDVIKLNLQRFRTRKLRVFLTIMGVGIGISIVYFLVSLVFGVQDLVINSVVTSESLLAVDVSVGAGASDLLVLDDELIETLSQFDGVDKVAPQRTLKSLATLNSLDGQSTAYAVGPEFFGLAGVTIVEGRVYEDAQAREVVVTSSFLRLFNLSPAEAVGKDIDISLIYPRSNEEDSTGATTQEDVDKRTVSFPDPFRIVGVVDNTGNYFYVPTERVPQYETILPSLLKIKVADQSQIETLKQEVLELGYSANALTDTLAQLNQIFSVTQFMFTAIGVVALFIAAIGMFNTMTISLLERTREIGIMKAIGATSKDIWKLFLFDSIIVGFFGGISGLVMGFLSTALVNYLINQLATRLGGASVDLFSAPVWFVILVVTSSFVIGVVTGFYPAKRASSIDPLDALRYE</sequence>
<evidence type="ECO:0000256" key="5">
    <source>
        <dbReference type="ARBA" id="ARBA00023136"/>
    </source>
</evidence>
<name>A0A955RRN5_UNCKA</name>
<evidence type="ECO:0000256" key="4">
    <source>
        <dbReference type="ARBA" id="ARBA00022989"/>
    </source>
</evidence>
<proteinExistence type="inferred from homology"/>
<dbReference type="GO" id="GO:0022857">
    <property type="term" value="F:transmembrane transporter activity"/>
    <property type="evidence" value="ECO:0007669"/>
    <property type="project" value="TreeGrafter"/>
</dbReference>
<protein>
    <submittedName>
        <fullName evidence="10">ABC transporter permease</fullName>
    </submittedName>
</protein>
<dbReference type="PANTHER" id="PTHR30572">
    <property type="entry name" value="MEMBRANE COMPONENT OF TRANSPORTER-RELATED"/>
    <property type="match status" value="1"/>
</dbReference>
<comment type="subcellular location">
    <subcellularLocation>
        <location evidence="1">Cell membrane</location>
        <topology evidence="1">Multi-pass membrane protein</topology>
    </subcellularLocation>
</comment>
<gene>
    <name evidence="10" type="ORF">KC614_00760</name>
</gene>
<keyword evidence="2" id="KW-1003">Cell membrane</keyword>
<dbReference type="EMBL" id="JAGQKZ010000003">
    <property type="protein sequence ID" value="MCA9391720.1"/>
    <property type="molecule type" value="Genomic_DNA"/>
</dbReference>
<dbReference type="Proteomes" id="UP000751518">
    <property type="component" value="Unassembled WGS sequence"/>
</dbReference>
<feature type="domain" description="ABC3 transporter permease C-terminal" evidence="8">
    <location>
        <begin position="278"/>
        <end position="401"/>
    </location>
</feature>
<dbReference type="PANTHER" id="PTHR30572:SF4">
    <property type="entry name" value="ABC TRANSPORTER PERMEASE YTRF"/>
    <property type="match status" value="1"/>
</dbReference>
<dbReference type="Pfam" id="PF12704">
    <property type="entry name" value="MacB_PCD"/>
    <property type="match status" value="1"/>
</dbReference>
<dbReference type="InterPro" id="IPR003838">
    <property type="entry name" value="ABC3_permease_C"/>
</dbReference>
<dbReference type="InterPro" id="IPR025857">
    <property type="entry name" value="MacB_PCD"/>
</dbReference>
<evidence type="ECO:0000256" key="3">
    <source>
        <dbReference type="ARBA" id="ARBA00022692"/>
    </source>
</evidence>
<feature type="transmembrane region" description="Helical" evidence="7">
    <location>
        <begin position="273"/>
        <end position="300"/>
    </location>
</feature>
<reference evidence="10" key="1">
    <citation type="submission" date="2020-04" db="EMBL/GenBank/DDBJ databases">
        <authorList>
            <person name="Zhang T."/>
        </authorList>
    </citation>
    <scope>NUCLEOTIDE SEQUENCE</scope>
    <source>
        <strain evidence="10">HKST-UBA03</strain>
    </source>
</reference>
<evidence type="ECO:0000256" key="6">
    <source>
        <dbReference type="ARBA" id="ARBA00038076"/>
    </source>
</evidence>
<evidence type="ECO:0000256" key="2">
    <source>
        <dbReference type="ARBA" id="ARBA00022475"/>
    </source>
</evidence>
<comment type="similarity">
    <text evidence="6">Belongs to the ABC-4 integral membrane protein family.</text>
</comment>
<keyword evidence="5 7" id="KW-0472">Membrane</keyword>
<evidence type="ECO:0000259" key="8">
    <source>
        <dbReference type="Pfam" id="PF02687"/>
    </source>
</evidence>
<dbReference type="Pfam" id="PF02687">
    <property type="entry name" value="FtsX"/>
    <property type="match status" value="1"/>
</dbReference>
<keyword evidence="4 7" id="KW-1133">Transmembrane helix</keyword>
<evidence type="ECO:0000256" key="7">
    <source>
        <dbReference type="SAM" id="Phobius"/>
    </source>
</evidence>
<dbReference type="InterPro" id="IPR050250">
    <property type="entry name" value="Macrolide_Exporter_MacB"/>
</dbReference>
<evidence type="ECO:0000259" key="9">
    <source>
        <dbReference type="Pfam" id="PF12704"/>
    </source>
</evidence>